<name>A0A4Q7PGZ1_9FLAO</name>
<accession>A0A4Q7PGZ1</accession>
<proteinExistence type="predicted"/>
<gene>
    <name evidence="2" type="ORF">EV197_0868</name>
</gene>
<sequence>MKHLTLLFLFSILISSAQQDKYYSKKGFVAEGYDIVAYFDQQAVEGKETYTTEYDGAKFKFSSQKNLVAFKNNPKKYVPQYGGYCAYAIGKNGKKVSIDPETFEIRDGKLYLFYNSWGINTLNKWNEEGAESLRAKADKNWKKLESNQKIR</sequence>
<organism evidence="2 3">
    <name type="scientific">Aquimarina brevivitae</name>
    <dbReference type="NCBI Taxonomy" id="323412"/>
    <lineage>
        <taxon>Bacteria</taxon>
        <taxon>Pseudomonadati</taxon>
        <taxon>Bacteroidota</taxon>
        <taxon>Flavobacteriia</taxon>
        <taxon>Flavobacteriales</taxon>
        <taxon>Flavobacteriaceae</taxon>
        <taxon>Aquimarina</taxon>
    </lineage>
</organism>
<keyword evidence="3" id="KW-1185">Reference proteome</keyword>
<protein>
    <submittedName>
        <fullName evidence="2">YHS domain-containing protein</fullName>
    </submittedName>
</protein>
<dbReference type="AlphaFoldDB" id="A0A4Q7PGZ1"/>
<dbReference type="InterPro" id="IPR007029">
    <property type="entry name" value="YHS_dom"/>
</dbReference>
<dbReference type="Pfam" id="PF04945">
    <property type="entry name" value="YHS"/>
    <property type="match status" value="1"/>
</dbReference>
<reference evidence="2 3" key="1">
    <citation type="submission" date="2019-02" db="EMBL/GenBank/DDBJ databases">
        <title>Genomic Encyclopedia of Type Strains, Phase IV (KMG-IV): sequencing the most valuable type-strain genomes for metagenomic binning, comparative biology and taxonomic classification.</title>
        <authorList>
            <person name="Goeker M."/>
        </authorList>
    </citation>
    <scope>NUCLEOTIDE SEQUENCE [LARGE SCALE GENOMIC DNA]</scope>
    <source>
        <strain evidence="2 3">DSM 17196</strain>
    </source>
</reference>
<dbReference type="NCBIfam" id="NF041384">
    <property type="entry name" value="YHS_seleno_dom"/>
    <property type="match status" value="1"/>
</dbReference>
<evidence type="ECO:0000313" key="3">
    <source>
        <dbReference type="Proteomes" id="UP000292262"/>
    </source>
</evidence>
<dbReference type="EMBL" id="SGXE01000001">
    <property type="protein sequence ID" value="RZS99645.1"/>
    <property type="molecule type" value="Genomic_DNA"/>
</dbReference>
<comment type="caution">
    <text evidence="2">The sequence shown here is derived from an EMBL/GenBank/DDBJ whole genome shotgun (WGS) entry which is preliminary data.</text>
</comment>
<dbReference type="RefSeq" id="WP_130285470.1">
    <property type="nucleotide sequence ID" value="NZ_SGXE01000001.1"/>
</dbReference>
<dbReference type="OrthoDB" id="344729at2"/>
<dbReference type="Proteomes" id="UP000292262">
    <property type="component" value="Unassembled WGS sequence"/>
</dbReference>
<evidence type="ECO:0000259" key="1">
    <source>
        <dbReference type="Pfam" id="PF04945"/>
    </source>
</evidence>
<feature type="domain" description="YHS" evidence="1">
    <location>
        <begin position="39"/>
        <end position="81"/>
    </location>
</feature>
<evidence type="ECO:0000313" key="2">
    <source>
        <dbReference type="EMBL" id="RZS99645.1"/>
    </source>
</evidence>